<dbReference type="InterPro" id="IPR029063">
    <property type="entry name" value="SAM-dependent_MTases_sf"/>
</dbReference>
<comment type="similarity">
    <text evidence="3 13">Belongs to the methyltransferase superfamily. METL family.</text>
</comment>
<evidence type="ECO:0000256" key="10">
    <source>
        <dbReference type="ARBA" id="ARBA00050646"/>
    </source>
</evidence>
<dbReference type="CTD" id="131965"/>
<evidence type="ECO:0000256" key="5">
    <source>
        <dbReference type="ARBA" id="ARBA00022603"/>
    </source>
</evidence>
<dbReference type="GO" id="GO:0005634">
    <property type="term" value="C:nucleus"/>
    <property type="evidence" value="ECO:0007669"/>
    <property type="project" value="UniProtKB-SubCell"/>
</dbReference>
<evidence type="ECO:0000259" key="14">
    <source>
        <dbReference type="Pfam" id="PF08242"/>
    </source>
</evidence>
<dbReference type="GO" id="GO:0052735">
    <property type="term" value="F:tRNA (cytidine-3-)-methyltransferase activity"/>
    <property type="evidence" value="ECO:0007669"/>
    <property type="project" value="UniProtKB-ARBA"/>
</dbReference>
<dbReference type="RefSeq" id="XP_054847516.1">
    <property type="nucleotide sequence ID" value="XM_054991541.1"/>
</dbReference>
<keyword evidence="7" id="KW-0949">S-adenosyl-L-methionine</keyword>
<dbReference type="PANTHER" id="PTHR22809:SF5">
    <property type="entry name" value="TRNA N(3)-METHYLCYTIDINE METHYLTRANSFERASE METTL6"/>
    <property type="match status" value="1"/>
</dbReference>
<dbReference type="GeneID" id="129337656"/>
<dbReference type="GO" id="GO:0005737">
    <property type="term" value="C:cytoplasm"/>
    <property type="evidence" value="ECO:0007669"/>
    <property type="project" value="UniProtKB-SubCell"/>
</dbReference>
<comment type="catalytic activity">
    <reaction evidence="10">
        <text>cytidine(32) in tRNA(Ser) + S-adenosyl-L-methionine = N(3)-methylcytidine(32) in tRNA(Ser) + S-adenosyl-L-homocysteine + H(+)</text>
        <dbReference type="Rhea" id="RHEA:50956"/>
        <dbReference type="Rhea" id="RHEA-COMP:12849"/>
        <dbReference type="Rhea" id="RHEA-COMP:12851"/>
        <dbReference type="ChEBI" id="CHEBI:15378"/>
        <dbReference type="ChEBI" id="CHEBI:57856"/>
        <dbReference type="ChEBI" id="CHEBI:59789"/>
        <dbReference type="ChEBI" id="CHEBI:74894"/>
        <dbReference type="ChEBI" id="CHEBI:82748"/>
    </reaction>
    <physiologicalReaction direction="left-to-right" evidence="10">
        <dbReference type="Rhea" id="RHEA:50957"/>
    </physiologicalReaction>
</comment>
<evidence type="ECO:0000256" key="9">
    <source>
        <dbReference type="ARBA" id="ARBA00023242"/>
    </source>
</evidence>
<accession>A0AA97LAE1</accession>
<protein>
    <recommendedName>
        <fullName evidence="13">tRNA N(3)-cytidine methyltransferase</fullName>
        <ecNumber evidence="13">2.1.1.-</ecNumber>
    </recommendedName>
</protein>
<dbReference type="InterPro" id="IPR026113">
    <property type="entry name" value="METTL2/6/8-like"/>
</dbReference>
<keyword evidence="9" id="KW-0539">Nucleus</keyword>
<evidence type="ECO:0000256" key="13">
    <source>
        <dbReference type="PIRNR" id="PIRNR037755"/>
    </source>
</evidence>
<dbReference type="Proteomes" id="UP001190640">
    <property type="component" value="Chromosome 11"/>
</dbReference>
<dbReference type="KEGG" id="emc:129337656"/>
<dbReference type="PIRSF" id="PIRSF037755">
    <property type="entry name" value="Mettl2_prd"/>
    <property type="match status" value="1"/>
</dbReference>
<dbReference type="GO" id="GO:0030488">
    <property type="term" value="P:tRNA methylation"/>
    <property type="evidence" value="ECO:0007669"/>
    <property type="project" value="UniProtKB-ARBA"/>
</dbReference>
<keyword evidence="15" id="KW-1185">Reference proteome</keyword>
<evidence type="ECO:0000256" key="7">
    <source>
        <dbReference type="ARBA" id="ARBA00022691"/>
    </source>
</evidence>
<dbReference type="InterPro" id="IPR013217">
    <property type="entry name" value="Methyltransf_12"/>
</dbReference>
<evidence type="ECO:0000256" key="12">
    <source>
        <dbReference type="ARBA" id="ARBA00065134"/>
    </source>
</evidence>
<evidence type="ECO:0000256" key="3">
    <source>
        <dbReference type="ARBA" id="ARBA00009725"/>
    </source>
</evidence>
<reference evidence="16" key="1">
    <citation type="submission" date="2025-08" db="UniProtKB">
        <authorList>
            <consortium name="RefSeq"/>
        </authorList>
    </citation>
    <scope>IDENTIFICATION</scope>
    <source>
        <tissue evidence="16">Blood</tissue>
    </source>
</reference>
<evidence type="ECO:0000256" key="6">
    <source>
        <dbReference type="ARBA" id="ARBA00022679"/>
    </source>
</evidence>
<comment type="subcellular location">
    <subcellularLocation>
        <location evidence="2">Cytoplasm</location>
    </subcellularLocation>
    <subcellularLocation>
        <location evidence="1">Nucleus</location>
    </subcellularLocation>
</comment>
<name>A0AA97LAE1_EUBMA</name>
<evidence type="ECO:0000256" key="8">
    <source>
        <dbReference type="ARBA" id="ARBA00022694"/>
    </source>
</evidence>
<keyword evidence="4" id="KW-0963">Cytoplasm</keyword>
<dbReference type="PANTHER" id="PTHR22809">
    <property type="entry name" value="METHYLTRANSFERASE-RELATED"/>
    <property type="match status" value="1"/>
</dbReference>
<dbReference type="CDD" id="cd02440">
    <property type="entry name" value="AdoMet_MTases"/>
    <property type="match status" value="1"/>
</dbReference>
<keyword evidence="5 13" id="KW-0489">Methyltransferase</keyword>
<proteinExistence type="inferred from homology"/>
<keyword evidence="6 13" id="KW-0808">Transferase</keyword>
<evidence type="ECO:0000256" key="1">
    <source>
        <dbReference type="ARBA" id="ARBA00004123"/>
    </source>
</evidence>
<evidence type="ECO:0000256" key="4">
    <source>
        <dbReference type="ARBA" id="ARBA00022490"/>
    </source>
</evidence>
<dbReference type="Pfam" id="PF08242">
    <property type="entry name" value="Methyltransf_12"/>
    <property type="match status" value="1"/>
</dbReference>
<keyword evidence="8" id="KW-0819">tRNA processing</keyword>
<comment type="function">
    <text evidence="11">S-adenosyl-L-methionine-dependent methyltransferase that mediates N(3)-methylcytidine modification of residue 32 of the tRNA anticodon loop of tRNA(Ser), including tRNA(Ser)(UGA) and tRNA(Ser)(GCU). Interaction with SARS1/SerRS is required for N(3)-methylcytidine methylation.</text>
</comment>
<gene>
    <name evidence="16" type="primary">METTL6</name>
</gene>
<evidence type="ECO:0000313" key="15">
    <source>
        <dbReference type="Proteomes" id="UP001190640"/>
    </source>
</evidence>
<evidence type="ECO:0000313" key="16">
    <source>
        <dbReference type="RefSeq" id="XP_054847516.1"/>
    </source>
</evidence>
<sequence>MLVNMDESRPLEEDSSVVQLDVRIPVYDTVTFQKTGHKARTLSPEEAEKLAKDQVLVSDFKQLKLEKEAQKNWDLFYKRNHTNFFKDRHWTTREFEELKACREFEYQKLTILEAGCGVGNCLFPLLEEDLNIFAYACDFSPRAVEYVKRNPLYDAQRCKAFQCDLTKEDLLENVPPGSVDVVLLIFVLSAVHPEKMHLVLSNIYKVLKPGKCVLFRDYGLYDHAMLRFKSANKLGENFYVRQDGTRAYFFTDDFLARLFLSVGYEQVINEYVLRETVNKKEGLCVPRVFLQSKFRKPPREA</sequence>
<dbReference type="SUPFAM" id="SSF53335">
    <property type="entry name" value="S-adenosyl-L-methionine-dependent methyltransferases"/>
    <property type="match status" value="1"/>
</dbReference>
<evidence type="ECO:0000256" key="2">
    <source>
        <dbReference type="ARBA" id="ARBA00004496"/>
    </source>
</evidence>
<dbReference type="FunFam" id="3.40.50.150:FF:000279">
    <property type="entry name" value="Methyltransferase-like protein"/>
    <property type="match status" value="1"/>
</dbReference>
<evidence type="ECO:0000256" key="11">
    <source>
        <dbReference type="ARBA" id="ARBA00058280"/>
    </source>
</evidence>
<feature type="domain" description="Methyltransferase type 12" evidence="14">
    <location>
        <begin position="112"/>
        <end position="210"/>
    </location>
</feature>
<dbReference type="Gene3D" id="3.40.50.150">
    <property type="entry name" value="Vaccinia Virus protein VP39"/>
    <property type="match status" value="1"/>
</dbReference>
<dbReference type="EC" id="2.1.1.-" evidence="13"/>
<comment type="subunit">
    <text evidence="12">Monomer. Interacts with SARS1/SerRS; interaction is mediated via tRNA(Ser) and is required for N(3)-methylcytidine methylation.</text>
</comment>
<dbReference type="AlphaFoldDB" id="A0AA97LAE1"/>
<organism evidence="15 16">
    <name type="scientific">Eublepharis macularius</name>
    <name type="common">Leopard gecko</name>
    <name type="synonym">Cyrtodactylus macularius</name>
    <dbReference type="NCBI Taxonomy" id="481883"/>
    <lineage>
        <taxon>Eukaryota</taxon>
        <taxon>Metazoa</taxon>
        <taxon>Chordata</taxon>
        <taxon>Craniata</taxon>
        <taxon>Vertebrata</taxon>
        <taxon>Euteleostomi</taxon>
        <taxon>Lepidosauria</taxon>
        <taxon>Squamata</taxon>
        <taxon>Bifurcata</taxon>
        <taxon>Gekkota</taxon>
        <taxon>Eublepharidae</taxon>
        <taxon>Eublepharinae</taxon>
        <taxon>Eublepharis</taxon>
    </lineage>
</organism>